<gene>
    <name evidence="2" type="ORF">ElP_25790</name>
</gene>
<dbReference type="EMBL" id="CP036426">
    <property type="protein sequence ID" value="QDV34685.1"/>
    <property type="molecule type" value="Genomic_DNA"/>
</dbReference>
<dbReference type="KEGG" id="tpla:ElP_25790"/>
<reference evidence="2 3" key="1">
    <citation type="submission" date="2019-02" db="EMBL/GenBank/DDBJ databases">
        <title>Deep-cultivation of Planctomycetes and their phenomic and genomic characterization uncovers novel biology.</title>
        <authorList>
            <person name="Wiegand S."/>
            <person name="Jogler M."/>
            <person name="Boedeker C."/>
            <person name="Pinto D."/>
            <person name="Vollmers J."/>
            <person name="Rivas-Marin E."/>
            <person name="Kohn T."/>
            <person name="Peeters S.H."/>
            <person name="Heuer A."/>
            <person name="Rast P."/>
            <person name="Oberbeckmann S."/>
            <person name="Bunk B."/>
            <person name="Jeske O."/>
            <person name="Meyerdierks A."/>
            <person name="Storesund J.E."/>
            <person name="Kallscheuer N."/>
            <person name="Luecker S."/>
            <person name="Lage O.M."/>
            <person name="Pohl T."/>
            <person name="Merkel B.J."/>
            <person name="Hornburger P."/>
            <person name="Mueller R.-W."/>
            <person name="Bruemmer F."/>
            <person name="Labrenz M."/>
            <person name="Spormann A.M."/>
            <person name="Op den Camp H."/>
            <person name="Overmann J."/>
            <person name="Amann R."/>
            <person name="Jetten M.S.M."/>
            <person name="Mascher T."/>
            <person name="Medema M.H."/>
            <person name="Devos D.P."/>
            <person name="Kaster A.-K."/>
            <person name="Ovreas L."/>
            <person name="Rohde M."/>
            <person name="Galperin M.Y."/>
            <person name="Jogler C."/>
        </authorList>
    </citation>
    <scope>NUCLEOTIDE SEQUENCE [LARGE SCALE GENOMIC DNA]</scope>
    <source>
        <strain evidence="2 3">ElP</strain>
    </source>
</reference>
<organism evidence="2 3">
    <name type="scientific">Tautonia plasticadhaerens</name>
    <dbReference type="NCBI Taxonomy" id="2527974"/>
    <lineage>
        <taxon>Bacteria</taxon>
        <taxon>Pseudomonadati</taxon>
        <taxon>Planctomycetota</taxon>
        <taxon>Planctomycetia</taxon>
        <taxon>Isosphaerales</taxon>
        <taxon>Isosphaeraceae</taxon>
        <taxon>Tautonia</taxon>
    </lineage>
</organism>
<dbReference type="InterPro" id="IPR025668">
    <property type="entry name" value="Tnp_DDE_dom"/>
</dbReference>
<proteinExistence type="predicted"/>
<sequence length="76" mass="8432">MHYRAAPEADLPLTSPATLCLLEDRIDRATLVRIAAALVDQFIAAHPEPPEYLILDFDSTDDPVHGHQEGRFVHGD</sequence>
<evidence type="ECO:0000259" key="1">
    <source>
        <dbReference type="Pfam" id="PF13701"/>
    </source>
</evidence>
<feature type="domain" description="Transposase DDE" evidence="1">
    <location>
        <begin position="10"/>
        <end position="74"/>
    </location>
</feature>
<evidence type="ECO:0000313" key="2">
    <source>
        <dbReference type="EMBL" id="QDV34685.1"/>
    </source>
</evidence>
<accession>A0A518H1G5</accession>
<evidence type="ECO:0000313" key="3">
    <source>
        <dbReference type="Proteomes" id="UP000317835"/>
    </source>
</evidence>
<dbReference type="Proteomes" id="UP000317835">
    <property type="component" value="Chromosome"/>
</dbReference>
<protein>
    <recommendedName>
        <fullName evidence="1">Transposase DDE domain-containing protein</fullName>
    </recommendedName>
</protein>
<name>A0A518H1G5_9BACT</name>
<dbReference type="Pfam" id="PF13701">
    <property type="entry name" value="DDE_Tnp_1_4"/>
    <property type="match status" value="1"/>
</dbReference>
<keyword evidence="3" id="KW-1185">Reference proteome</keyword>
<dbReference type="OrthoDB" id="232723at2"/>
<dbReference type="AlphaFoldDB" id="A0A518H1G5"/>